<feature type="region of interest" description="Disordered" evidence="17">
    <location>
        <begin position="1"/>
        <end position="116"/>
    </location>
</feature>
<comment type="catalytic activity">
    <reaction evidence="15">
        <text>N(6),N(6)-dimethyl-L-lysyl(4)-[histone H3] + S-adenosyl-L-methionine = N(6),N(6),N(6)-trimethyl-L-lysyl(4)-[histone H3] + S-adenosyl-L-homocysteine + H(+)</text>
        <dbReference type="Rhea" id="RHEA:60272"/>
        <dbReference type="Rhea" id="RHEA-COMP:15537"/>
        <dbReference type="Rhea" id="RHEA-COMP:15540"/>
        <dbReference type="ChEBI" id="CHEBI:15378"/>
        <dbReference type="ChEBI" id="CHEBI:57856"/>
        <dbReference type="ChEBI" id="CHEBI:59789"/>
        <dbReference type="ChEBI" id="CHEBI:61961"/>
        <dbReference type="ChEBI" id="CHEBI:61976"/>
    </reaction>
</comment>
<evidence type="ECO:0000256" key="17">
    <source>
        <dbReference type="SAM" id="MobiDB-lite"/>
    </source>
</evidence>
<evidence type="ECO:0000256" key="16">
    <source>
        <dbReference type="PIRNR" id="PIRNR037104"/>
    </source>
</evidence>
<dbReference type="GO" id="GO:0003676">
    <property type="term" value="F:nucleic acid binding"/>
    <property type="evidence" value="ECO:0007669"/>
    <property type="project" value="InterPro"/>
</dbReference>
<keyword evidence="21" id="KW-1185">Reference proteome</keyword>
<feature type="compositionally biased region" description="Basic and acidic residues" evidence="17">
    <location>
        <begin position="575"/>
        <end position="605"/>
    </location>
</feature>
<dbReference type="PROSITE" id="PS50868">
    <property type="entry name" value="POST_SET"/>
    <property type="match status" value="1"/>
</dbReference>
<dbReference type="SUPFAM" id="SSF54928">
    <property type="entry name" value="RNA-binding domain, RBD"/>
    <property type="match status" value="1"/>
</dbReference>
<feature type="region of interest" description="Disordered" evidence="17">
    <location>
        <begin position="352"/>
        <end position="371"/>
    </location>
</feature>
<feature type="compositionally biased region" description="Acidic residues" evidence="17">
    <location>
        <begin position="778"/>
        <end position="787"/>
    </location>
</feature>
<feature type="compositionally biased region" description="Basic and acidic residues" evidence="17">
    <location>
        <begin position="757"/>
        <end position="777"/>
    </location>
</feature>
<dbReference type="InterPro" id="IPR024657">
    <property type="entry name" value="COMPASS_Set1_N-SET"/>
</dbReference>
<feature type="domain" description="SET" evidence="18">
    <location>
        <begin position="1140"/>
        <end position="1257"/>
    </location>
</feature>
<dbReference type="InterPro" id="IPR012677">
    <property type="entry name" value="Nucleotide-bd_a/b_plait_sf"/>
</dbReference>
<dbReference type="InterPro" id="IPR035979">
    <property type="entry name" value="RBD_domain_sf"/>
</dbReference>
<dbReference type="Pfam" id="PF11767">
    <property type="entry name" value="SET_assoc"/>
    <property type="match status" value="1"/>
</dbReference>
<name>A0A0C3DP70_OIDMZ</name>
<accession>A0A0C3DP70</accession>
<dbReference type="InterPro" id="IPR001214">
    <property type="entry name" value="SET_dom"/>
</dbReference>
<dbReference type="SUPFAM" id="SSF82199">
    <property type="entry name" value="SET domain"/>
    <property type="match status" value="1"/>
</dbReference>
<dbReference type="HOGENOM" id="CLU_004391_0_0_1"/>
<feature type="compositionally biased region" description="Low complexity" evidence="17">
    <location>
        <begin position="95"/>
        <end position="116"/>
    </location>
</feature>
<evidence type="ECO:0000256" key="13">
    <source>
        <dbReference type="ARBA" id="ARBA00047571"/>
    </source>
</evidence>
<dbReference type="EMBL" id="KN832873">
    <property type="protein sequence ID" value="KIN03853.1"/>
    <property type="molecule type" value="Genomic_DNA"/>
</dbReference>
<comment type="catalytic activity">
    <reaction evidence="13 16">
        <text>L-lysyl(4)-[histone H3] + 3 S-adenosyl-L-methionine = N(6),N(6),N(6)-trimethyl-L-lysyl(4)-[histone H3] + 3 S-adenosyl-L-homocysteine + 3 H(+)</text>
        <dbReference type="Rhea" id="RHEA:60260"/>
        <dbReference type="Rhea" id="RHEA-COMP:15537"/>
        <dbReference type="Rhea" id="RHEA-COMP:15547"/>
        <dbReference type="ChEBI" id="CHEBI:15378"/>
        <dbReference type="ChEBI" id="CHEBI:29969"/>
        <dbReference type="ChEBI" id="CHEBI:57856"/>
        <dbReference type="ChEBI" id="CHEBI:59789"/>
        <dbReference type="ChEBI" id="CHEBI:61961"/>
        <dbReference type="EC" id="2.1.1.354"/>
    </reaction>
</comment>
<dbReference type="EC" id="2.1.1.354" evidence="3 16"/>
<feature type="compositionally biased region" description="Basic and acidic residues" evidence="17">
    <location>
        <begin position="19"/>
        <end position="31"/>
    </location>
</feature>
<evidence type="ECO:0000256" key="9">
    <source>
        <dbReference type="ARBA" id="ARBA00022853"/>
    </source>
</evidence>
<evidence type="ECO:0000256" key="5">
    <source>
        <dbReference type="ARBA" id="ARBA00022454"/>
    </source>
</evidence>
<dbReference type="Gene3D" id="2.170.270.10">
    <property type="entry name" value="SET domain"/>
    <property type="match status" value="1"/>
</dbReference>
<evidence type="ECO:0000259" key="19">
    <source>
        <dbReference type="PROSITE" id="PS50868"/>
    </source>
</evidence>
<evidence type="ECO:0000256" key="2">
    <source>
        <dbReference type="ARBA" id="ARBA00004286"/>
    </source>
</evidence>
<dbReference type="SMART" id="SM00508">
    <property type="entry name" value="PostSET"/>
    <property type="match status" value="1"/>
</dbReference>
<dbReference type="PROSITE" id="PS51572">
    <property type="entry name" value="SAM_MT43_1"/>
    <property type="match status" value="1"/>
</dbReference>
<keyword evidence="9 16" id="KW-0156">Chromatin regulator</keyword>
<dbReference type="Gene3D" id="3.30.70.330">
    <property type="match status" value="1"/>
</dbReference>
<evidence type="ECO:0000256" key="8">
    <source>
        <dbReference type="ARBA" id="ARBA00022691"/>
    </source>
</evidence>
<dbReference type="InterPro" id="IPR024636">
    <property type="entry name" value="SET_assoc"/>
</dbReference>
<keyword evidence="8 16" id="KW-0949">S-adenosyl-L-methionine</keyword>
<dbReference type="GO" id="GO:0032259">
    <property type="term" value="P:methylation"/>
    <property type="evidence" value="ECO:0007669"/>
    <property type="project" value="UniProtKB-KW"/>
</dbReference>
<proteinExistence type="predicted"/>
<evidence type="ECO:0000256" key="4">
    <source>
        <dbReference type="ARBA" id="ARBA00015839"/>
    </source>
</evidence>
<evidence type="ECO:0000256" key="6">
    <source>
        <dbReference type="ARBA" id="ARBA00022603"/>
    </source>
</evidence>
<feature type="compositionally biased region" description="Basic and acidic residues" evidence="17">
    <location>
        <begin position="788"/>
        <end position="807"/>
    </location>
</feature>
<evidence type="ECO:0000256" key="10">
    <source>
        <dbReference type="ARBA" id="ARBA00023242"/>
    </source>
</evidence>
<reference evidence="21" key="2">
    <citation type="submission" date="2015-01" db="EMBL/GenBank/DDBJ databases">
        <title>Evolutionary Origins and Diversification of the Mycorrhizal Mutualists.</title>
        <authorList>
            <consortium name="DOE Joint Genome Institute"/>
            <consortium name="Mycorrhizal Genomics Consortium"/>
            <person name="Kohler A."/>
            <person name="Kuo A."/>
            <person name="Nagy L.G."/>
            <person name="Floudas D."/>
            <person name="Copeland A."/>
            <person name="Barry K.W."/>
            <person name="Cichocki N."/>
            <person name="Veneault-Fourrey C."/>
            <person name="LaButti K."/>
            <person name="Lindquist E.A."/>
            <person name="Lipzen A."/>
            <person name="Lundell T."/>
            <person name="Morin E."/>
            <person name="Murat C."/>
            <person name="Riley R."/>
            <person name="Ohm R."/>
            <person name="Sun H."/>
            <person name="Tunlid A."/>
            <person name="Henrissat B."/>
            <person name="Grigoriev I.V."/>
            <person name="Hibbett D.S."/>
            <person name="Martin F."/>
        </authorList>
    </citation>
    <scope>NUCLEOTIDE SEQUENCE [LARGE SCALE GENOMIC DNA]</scope>
    <source>
        <strain evidence="21">Zn</strain>
    </source>
</reference>
<evidence type="ECO:0000313" key="21">
    <source>
        <dbReference type="Proteomes" id="UP000054321"/>
    </source>
</evidence>
<dbReference type="GO" id="GO:0005694">
    <property type="term" value="C:chromosome"/>
    <property type="evidence" value="ECO:0007669"/>
    <property type="project" value="UniProtKB-SubCell"/>
</dbReference>
<protein>
    <recommendedName>
        <fullName evidence="4 16">Histone-lysine N-methyltransferase, H3 lysine-4 specific</fullName>
        <ecNumber evidence="3 16">2.1.1.354</ecNumber>
    </recommendedName>
</protein>
<comment type="function">
    <text evidence="16">Catalytic component of the COMPASS (Set1C) complex that specifically mono-, di- and trimethylates histone H3 to form H3K4me1/2/3. COMPASS recognizes ubiquitinated H2B on one face of the nucleosome which stimulates the methylation of H3 on the opposing face.</text>
</comment>
<dbReference type="InterPro" id="IPR017111">
    <property type="entry name" value="Set1_fungi"/>
</dbReference>
<evidence type="ECO:0000256" key="11">
    <source>
        <dbReference type="ARBA" id="ARBA00044492"/>
    </source>
</evidence>
<evidence type="ECO:0000259" key="18">
    <source>
        <dbReference type="PROSITE" id="PS50280"/>
    </source>
</evidence>
<keyword evidence="7 16" id="KW-0808">Transferase</keyword>
<dbReference type="Pfam" id="PF00856">
    <property type="entry name" value="SET"/>
    <property type="match status" value="1"/>
</dbReference>
<evidence type="ECO:0000313" key="20">
    <source>
        <dbReference type="EMBL" id="KIN03853.1"/>
    </source>
</evidence>
<dbReference type="PROSITE" id="PS50280">
    <property type="entry name" value="SET"/>
    <property type="match status" value="1"/>
</dbReference>
<dbReference type="PANTHER" id="PTHR45814">
    <property type="entry name" value="HISTONE-LYSINE N-METHYLTRANSFERASE SETD1"/>
    <property type="match status" value="1"/>
</dbReference>
<keyword evidence="6 16" id="KW-0489">Methyltransferase</keyword>
<organism evidence="20 21">
    <name type="scientific">Oidiodendron maius (strain Zn)</name>
    <dbReference type="NCBI Taxonomy" id="913774"/>
    <lineage>
        <taxon>Eukaryota</taxon>
        <taxon>Fungi</taxon>
        <taxon>Dikarya</taxon>
        <taxon>Ascomycota</taxon>
        <taxon>Pezizomycotina</taxon>
        <taxon>Leotiomycetes</taxon>
        <taxon>Leotiomycetes incertae sedis</taxon>
        <taxon>Myxotrichaceae</taxon>
        <taxon>Oidiodendron</taxon>
    </lineage>
</organism>
<dbReference type="Proteomes" id="UP000054321">
    <property type="component" value="Unassembled WGS sequence"/>
</dbReference>
<feature type="compositionally biased region" description="Acidic residues" evidence="17">
    <location>
        <begin position="747"/>
        <end position="756"/>
    </location>
</feature>
<evidence type="ECO:0000256" key="15">
    <source>
        <dbReference type="ARBA" id="ARBA00049129"/>
    </source>
</evidence>
<gene>
    <name evidence="20" type="ORF">OIDMADRAFT_102229</name>
</gene>
<feature type="domain" description="Post-SET" evidence="19">
    <location>
        <begin position="1266"/>
        <end position="1282"/>
    </location>
</feature>
<feature type="compositionally biased region" description="Polar residues" evidence="17">
    <location>
        <begin position="69"/>
        <end position="82"/>
    </location>
</feature>
<comment type="subunit">
    <text evidence="12">Component of the Set1C/COMPASS complex.</text>
</comment>
<evidence type="ECO:0000256" key="12">
    <source>
        <dbReference type="ARBA" id="ARBA00044515"/>
    </source>
</evidence>
<sequence length="1282" mass="142375">MSRAPSASFAQFFPSAPRAAKDKAKEREKSRSQIPDSSARPRPADSPLALSQSRAEDAGSIRPAGEGNITVTDSAAPSTEDNASPPGDILNGVGSASSYASTISSASSAPARPASMSTFGSAPNVSSLTPLTTIDSSPNPAASPNQDKQISASDYVANLPSSQDDAPDTLHASAVTAGLEPSDPRMHARDPMRGIKGTICTYDPNLDRKLGSNDKKKAKPVYKEFGLEDDAPPADPRLAKGGRLGYINTDFHKPRSRLRHAPYLLKPYAWDPKSSYGPGPPTQIVVTGFDPLFNFANVTAFFSSFGAIAESSNKLHPETGSCLGFGTFRYKDKHDKGSVFVSAIQAARRAVRNGHGSRIGTNNIKVEFDPDGIKSRRMLEEALKQQKPAQPLQHASKPPAGPKPSEASKTLGPPPTAPKGPAALAQRQPFRAPITTPNPSPALAPGLIPTKPRVLTLIEDQPISEQLENDPYIFVSKDSVPVLPTTIVHMKKRMRHWEFDDVRADHWGYYIIFKNSSSGRAQLDMCFKQVDRTPFFTYTMMMKAMPYGTRNSRSSALRASDSGRKRSRSRSPTLRSDEKREKEDEEARRKEEEVDVEEEKKERARNFDPAREAIEVIRRELKDQLLKNIRTKIAAPALHTFMDPSNHTAKRRKYNIADPRDLTIPLIYEDDDGEESPIVGTPNSRADAVDRRIMGPGRLNVTALPRIRKIKAGKKGNVGFKDPFSRARPEVRKAFVRPLHHRLIHGDDEDSDDDTEDRSRAHDTEEPDSRPRSRMSTDDEASDDESDVLGRRDRLKDETASLDTRDDDSMSEANFVVGESIGSTKKRKLGLQLEAALKRRKKTDEELFGVDADKIEQEFPLSASTEDTVMHDLDGILKTESDAEALQRKKKTVSKKKSKKQIFEEREALKREQEGIYMEEALRQPSADIEDDEDYITETAPVQSKVEWGMAGENPRPTVADDFLNIIDLDGLQNLLKDQEDFETALRLLHTDEVSAVRDAATFTWKQKEMKALNRNGYRGLCTSEPAIEGYYVPNASGAARTEGTKKILNSEKSLYLPHRIKVQKAREAREAQAKKAGKDIAAEAAEAAKIAAEKLQAKGNSRANRVNNRRFVADLNNQKKDFGADADVLRFNQLKKRKKPVKFARSAIHNWGLYAMENIPMNDMIIEYVGEKVRQQVADLRENRYLKSGIGSSYLFRIDENTVVDATKKGGIARFINHSCMPNCTAKIITVEKSKRIVIYALRDIAQNEELTYDYKFEREIGSTDRIPCLCGTAACKGFLN</sequence>
<comment type="subunit">
    <text evidence="16">Component of the COMPASS (Set1C) complex.</text>
</comment>
<dbReference type="SMART" id="SM01291">
    <property type="entry name" value="N-SET"/>
    <property type="match status" value="1"/>
</dbReference>
<feature type="region of interest" description="Disordered" evidence="17">
    <location>
        <begin position="129"/>
        <end position="148"/>
    </location>
</feature>
<dbReference type="STRING" id="913774.A0A0C3DP70"/>
<comment type="function">
    <text evidence="11">Catalytic component of the COMPASS (Set1C) complex that specifically mono-, di- and trimethylates histone H3 to form H3K4me1/2/3. Binds RNAs which might negatively affect its histone methyltransferase activity. COMPASS recognizes ubiquitinated H2B on one face of the nucleosome which stimulates the methylation of H3 on the opposing face.</text>
</comment>
<dbReference type="GO" id="GO:0140999">
    <property type="term" value="F:histone H3K4 trimethyltransferase activity"/>
    <property type="evidence" value="ECO:0007669"/>
    <property type="project" value="UniProtKB-EC"/>
</dbReference>
<evidence type="ECO:0000256" key="7">
    <source>
        <dbReference type="ARBA" id="ARBA00022679"/>
    </source>
</evidence>
<dbReference type="InParanoid" id="A0A0C3DP70"/>
<dbReference type="OrthoDB" id="308383at2759"/>
<dbReference type="InterPro" id="IPR046341">
    <property type="entry name" value="SET_dom_sf"/>
</dbReference>
<reference evidence="20 21" key="1">
    <citation type="submission" date="2014-04" db="EMBL/GenBank/DDBJ databases">
        <authorList>
            <consortium name="DOE Joint Genome Institute"/>
            <person name="Kuo A."/>
            <person name="Martino E."/>
            <person name="Perotto S."/>
            <person name="Kohler A."/>
            <person name="Nagy L.G."/>
            <person name="Floudas D."/>
            <person name="Copeland A."/>
            <person name="Barry K.W."/>
            <person name="Cichocki N."/>
            <person name="Veneault-Fourrey C."/>
            <person name="LaButti K."/>
            <person name="Lindquist E.A."/>
            <person name="Lipzen A."/>
            <person name="Lundell T."/>
            <person name="Morin E."/>
            <person name="Murat C."/>
            <person name="Sun H."/>
            <person name="Tunlid A."/>
            <person name="Henrissat B."/>
            <person name="Grigoriev I.V."/>
            <person name="Hibbett D.S."/>
            <person name="Martin F."/>
            <person name="Nordberg H.P."/>
            <person name="Cantor M.N."/>
            <person name="Hua S.X."/>
        </authorList>
    </citation>
    <scope>NUCLEOTIDE SEQUENCE [LARGE SCALE GENOMIC DNA]</scope>
    <source>
        <strain evidence="20 21">Zn</strain>
    </source>
</reference>
<evidence type="ECO:0000256" key="3">
    <source>
        <dbReference type="ARBA" id="ARBA00012182"/>
    </source>
</evidence>
<dbReference type="InterPro" id="IPR003616">
    <property type="entry name" value="Post-SET_dom"/>
</dbReference>
<comment type="subcellular location">
    <subcellularLocation>
        <location evidence="2">Chromosome</location>
    </subcellularLocation>
    <subcellularLocation>
        <location evidence="1 16">Nucleus</location>
    </subcellularLocation>
</comment>
<dbReference type="PANTHER" id="PTHR45814:SF2">
    <property type="entry name" value="HISTONE-LYSINE N-METHYLTRANSFERASE SETD1"/>
    <property type="match status" value="1"/>
</dbReference>
<comment type="catalytic activity">
    <reaction evidence="14">
        <text>N(6)-methyl-L-lysyl(4)-[histone H3] + S-adenosyl-L-methionine = N(6),N(6)-dimethyl-L-lysyl(4)-[histone H3] + S-adenosyl-L-homocysteine + H(+)</text>
        <dbReference type="Rhea" id="RHEA:60268"/>
        <dbReference type="Rhea" id="RHEA-COMP:15540"/>
        <dbReference type="Rhea" id="RHEA-COMP:15543"/>
        <dbReference type="ChEBI" id="CHEBI:15378"/>
        <dbReference type="ChEBI" id="CHEBI:57856"/>
        <dbReference type="ChEBI" id="CHEBI:59789"/>
        <dbReference type="ChEBI" id="CHEBI:61929"/>
        <dbReference type="ChEBI" id="CHEBI:61976"/>
    </reaction>
</comment>
<dbReference type="GO" id="GO:0048188">
    <property type="term" value="C:Set1C/COMPASS complex"/>
    <property type="evidence" value="ECO:0007669"/>
    <property type="project" value="InterPro"/>
</dbReference>
<keyword evidence="5 16" id="KW-0158">Chromosome</keyword>
<feature type="region of interest" description="Disordered" evidence="17">
    <location>
        <begin position="549"/>
        <end position="605"/>
    </location>
</feature>
<dbReference type="Pfam" id="PF11764">
    <property type="entry name" value="N-SET"/>
    <property type="match status" value="1"/>
</dbReference>
<dbReference type="InterPro" id="IPR044570">
    <property type="entry name" value="Set1-like"/>
</dbReference>
<dbReference type="CDD" id="cd20072">
    <property type="entry name" value="SET_SET1"/>
    <property type="match status" value="1"/>
</dbReference>
<dbReference type="PIRSF" id="PIRSF037104">
    <property type="entry name" value="Histone_H3-K4_mtfrase_Set1_fun"/>
    <property type="match status" value="1"/>
</dbReference>
<evidence type="ECO:0000256" key="1">
    <source>
        <dbReference type="ARBA" id="ARBA00004123"/>
    </source>
</evidence>
<feature type="region of interest" description="Disordered" evidence="17">
    <location>
        <begin position="382"/>
        <end position="424"/>
    </location>
</feature>
<keyword evidence="10 16" id="KW-0539">Nucleus</keyword>
<evidence type="ECO:0000256" key="14">
    <source>
        <dbReference type="ARBA" id="ARBA00047583"/>
    </source>
</evidence>
<feature type="region of interest" description="Disordered" evidence="17">
    <location>
        <begin position="742"/>
        <end position="807"/>
    </location>
</feature>
<dbReference type="SMART" id="SM00317">
    <property type="entry name" value="SET"/>
    <property type="match status" value="1"/>
</dbReference>